<comment type="caution">
    <text evidence="1">The sequence shown here is derived from an EMBL/GenBank/DDBJ whole genome shotgun (WGS) entry which is preliminary data.</text>
</comment>
<sequence>MSFLKDKLSCSRIKRVNLTLCDHLYLSLKDVKKKGEGESDTLYPFSLN</sequence>
<gene>
    <name evidence="1" type="ORF">HUJ06_010892</name>
</gene>
<keyword evidence="2" id="KW-1185">Reference proteome</keyword>
<protein>
    <submittedName>
        <fullName evidence="1">Uncharacterized protein</fullName>
    </submittedName>
</protein>
<name>A0A822YKG1_NELNU</name>
<evidence type="ECO:0000313" key="2">
    <source>
        <dbReference type="Proteomes" id="UP000607653"/>
    </source>
</evidence>
<evidence type="ECO:0000313" key="1">
    <source>
        <dbReference type="EMBL" id="DAD32041.1"/>
    </source>
</evidence>
<proteinExistence type="predicted"/>
<accession>A0A822YKG1</accession>
<dbReference type="AlphaFoldDB" id="A0A822YKG1"/>
<dbReference type="Proteomes" id="UP000607653">
    <property type="component" value="Unassembled WGS sequence"/>
</dbReference>
<organism evidence="1 2">
    <name type="scientific">Nelumbo nucifera</name>
    <name type="common">Sacred lotus</name>
    <dbReference type="NCBI Taxonomy" id="4432"/>
    <lineage>
        <taxon>Eukaryota</taxon>
        <taxon>Viridiplantae</taxon>
        <taxon>Streptophyta</taxon>
        <taxon>Embryophyta</taxon>
        <taxon>Tracheophyta</taxon>
        <taxon>Spermatophyta</taxon>
        <taxon>Magnoliopsida</taxon>
        <taxon>Proteales</taxon>
        <taxon>Nelumbonaceae</taxon>
        <taxon>Nelumbo</taxon>
    </lineage>
</organism>
<dbReference type="EMBL" id="DUZY01000003">
    <property type="protein sequence ID" value="DAD32041.1"/>
    <property type="molecule type" value="Genomic_DNA"/>
</dbReference>
<reference evidence="1 2" key="1">
    <citation type="journal article" date="2020" name="Mol. Biol. Evol.">
        <title>Distinct Expression and Methylation Patterns for Genes with Different Fates following a Single Whole-Genome Duplication in Flowering Plants.</title>
        <authorList>
            <person name="Shi T."/>
            <person name="Rahmani R.S."/>
            <person name="Gugger P.F."/>
            <person name="Wang M."/>
            <person name="Li H."/>
            <person name="Zhang Y."/>
            <person name="Li Z."/>
            <person name="Wang Q."/>
            <person name="Van de Peer Y."/>
            <person name="Marchal K."/>
            <person name="Chen J."/>
        </authorList>
    </citation>
    <scope>NUCLEOTIDE SEQUENCE [LARGE SCALE GENOMIC DNA]</scope>
    <source>
        <tissue evidence="1">Leaf</tissue>
    </source>
</reference>